<dbReference type="Proteomes" id="UP001199816">
    <property type="component" value="Unassembled WGS sequence"/>
</dbReference>
<proteinExistence type="predicted"/>
<name>A0ABS8PS71_9BACT</name>
<accession>A0ABS8PS71</accession>
<organism evidence="1 2">
    <name type="scientific">Niabella pedocola</name>
    <dbReference type="NCBI Taxonomy" id="1752077"/>
    <lineage>
        <taxon>Bacteria</taxon>
        <taxon>Pseudomonadati</taxon>
        <taxon>Bacteroidota</taxon>
        <taxon>Chitinophagia</taxon>
        <taxon>Chitinophagales</taxon>
        <taxon>Chitinophagaceae</taxon>
        <taxon>Niabella</taxon>
    </lineage>
</organism>
<evidence type="ECO:0000313" key="2">
    <source>
        <dbReference type="Proteomes" id="UP001199816"/>
    </source>
</evidence>
<dbReference type="RefSeq" id="WP_231005184.1">
    <property type="nucleotide sequence ID" value="NZ_JAJNEC010000005.1"/>
</dbReference>
<dbReference type="Pfam" id="PF08811">
    <property type="entry name" value="DUF1800"/>
    <property type="match status" value="1"/>
</dbReference>
<gene>
    <name evidence="1" type="ORF">LQ567_14210</name>
</gene>
<dbReference type="InterPro" id="IPR014917">
    <property type="entry name" value="DUF1800"/>
</dbReference>
<protein>
    <submittedName>
        <fullName evidence="1">DUF1800 domain-containing protein</fullName>
    </submittedName>
</protein>
<comment type="caution">
    <text evidence="1">The sequence shown here is derived from an EMBL/GenBank/DDBJ whole genome shotgun (WGS) entry which is preliminary data.</text>
</comment>
<reference evidence="1 2" key="1">
    <citation type="submission" date="2021-11" db="EMBL/GenBank/DDBJ databases">
        <title>Genomic of Niabella pedocola.</title>
        <authorList>
            <person name="Wu T."/>
        </authorList>
    </citation>
    <scope>NUCLEOTIDE SEQUENCE [LARGE SCALE GENOMIC DNA]</scope>
    <source>
        <strain evidence="1 2">JCM 31011</strain>
    </source>
</reference>
<evidence type="ECO:0000313" key="1">
    <source>
        <dbReference type="EMBL" id="MCD2423927.1"/>
    </source>
</evidence>
<dbReference type="EMBL" id="JAJNEC010000005">
    <property type="protein sequence ID" value="MCD2423927.1"/>
    <property type="molecule type" value="Genomic_DNA"/>
</dbReference>
<keyword evidence="2" id="KW-1185">Reference proteome</keyword>
<sequence length="490" mass="56189">MMASDQKKNQHLLWRAGFGPAVEQLQDLQQYTPREYYAALAKASAKAPQYINIASDDLLQLYESYLTPGKRATLTADDRRILNRKQQAAVKDLNLYWLKEMIASSAQLREKMAYFWHGHFACRNGNLFYNQLFLHTLRTHALGNFRTLLKEVSQSAAMLYFLNNQQNKKGHPNENFAREVMELFTLGRGNYTENDIKEGARAFTGWSANPRGEFVFNKKQHDDGVKEFLGRKGNFDGNDVLDIILEKRQTATFITEKIYRFFVNDTIDKDRVQVLSDAFYKDYDIGKLMERIFTADWFYDDQQIGARIKSPIELLAGIQRMVPMRLDNDNALMNLQRILGQQLLYPPNVAGWPGGKSWIDSSTLMMRLRIPQLFNDKDLLNVKPKQDDDVMMGRKSDGMANIPVKQTAKPAKPASGGGLINAKIDWPQYIAKFEKVKREAIFPTISNYLFQVNTAGVDQVATKFVDSSARDAYIRSVTIQLMSTPEYQMC</sequence>